<name>X1BWM5_9ZZZZ</name>
<evidence type="ECO:0000313" key="1">
    <source>
        <dbReference type="EMBL" id="GAH00201.1"/>
    </source>
</evidence>
<gene>
    <name evidence="1" type="ORF">S01H4_47553</name>
</gene>
<organism evidence="1">
    <name type="scientific">marine sediment metagenome</name>
    <dbReference type="NCBI Taxonomy" id="412755"/>
    <lineage>
        <taxon>unclassified sequences</taxon>
        <taxon>metagenomes</taxon>
        <taxon>ecological metagenomes</taxon>
    </lineage>
</organism>
<sequence>MLKISLILKIFDAFSIQRWNDKMRPVELTEMDKHAHKMVIAYCLARYEEDKGEIIHWSNLIKGGIFELLRRIVISDIKSPVYDTIRTEHEEVFLELNKWVYKELKPIIESSDIKKELKAYLKNGEILDSLS</sequence>
<reference evidence="1" key="1">
    <citation type="journal article" date="2014" name="Front. Microbiol.">
        <title>High frequency of phylogenetically diverse reductive dehalogenase-homologous genes in deep subseafloor sedimentary metagenomes.</title>
        <authorList>
            <person name="Kawai M."/>
            <person name="Futagami T."/>
            <person name="Toyoda A."/>
            <person name="Takaki Y."/>
            <person name="Nishi S."/>
            <person name="Hori S."/>
            <person name="Arai W."/>
            <person name="Tsubouchi T."/>
            <person name="Morono Y."/>
            <person name="Uchiyama I."/>
            <person name="Ito T."/>
            <person name="Fujiyama A."/>
            <person name="Inagaki F."/>
            <person name="Takami H."/>
        </authorList>
    </citation>
    <scope>NUCLEOTIDE SEQUENCE</scope>
    <source>
        <strain evidence="1">Expedition CK06-06</strain>
    </source>
</reference>
<feature type="non-terminal residue" evidence="1">
    <location>
        <position position="131"/>
    </location>
</feature>
<dbReference type="Gene3D" id="1.10.3210.10">
    <property type="entry name" value="Hypothetical protein af1432"/>
    <property type="match status" value="1"/>
</dbReference>
<dbReference type="AlphaFoldDB" id="X1BWM5"/>
<accession>X1BWM5</accession>
<protein>
    <recommendedName>
        <fullName evidence="2">HD domain-containing protein</fullName>
    </recommendedName>
</protein>
<evidence type="ECO:0008006" key="2">
    <source>
        <dbReference type="Google" id="ProtNLM"/>
    </source>
</evidence>
<dbReference type="EMBL" id="BART01026714">
    <property type="protein sequence ID" value="GAH00201.1"/>
    <property type="molecule type" value="Genomic_DNA"/>
</dbReference>
<comment type="caution">
    <text evidence="1">The sequence shown here is derived from an EMBL/GenBank/DDBJ whole genome shotgun (WGS) entry which is preliminary data.</text>
</comment>
<proteinExistence type="predicted"/>